<dbReference type="AlphaFoldDB" id="A0A0F2DRN9"/>
<protein>
    <recommendedName>
        <fullName evidence="1">Cysteine-rich CPCC domain-containing protein</fullName>
    </recommendedName>
</protein>
<gene>
    <name evidence="2" type="ORF">TZ93_01563</name>
</gene>
<organism evidence="2 3">
    <name type="scientific">Streptococcus mitis</name>
    <dbReference type="NCBI Taxonomy" id="28037"/>
    <lineage>
        <taxon>Bacteria</taxon>
        <taxon>Bacillati</taxon>
        <taxon>Bacillota</taxon>
        <taxon>Bacilli</taxon>
        <taxon>Lactobacillales</taxon>
        <taxon>Streptococcaceae</taxon>
        <taxon>Streptococcus</taxon>
        <taxon>Streptococcus mitis group</taxon>
    </lineage>
</organism>
<reference evidence="2 3" key="1">
    <citation type="submission" date="2015-02" db="EMBL/GenBank/DDBJ databases">
        <title>Evolution of amylase-binding proteins of oral streptococcal species.</title>
        <authorList>
            <person name="Haase E.M."/>
        </authorList>
    </citation>
    <scope>NUCLEOTIDE SEQUENCE [LARGE SCALE GENOMIC DNA]</scope>
    <source>
        <strain evidence="2 3">SK145</strain>
    </source>
</reference>
<accession>A0A0F2DRN9</accession>
<evidence type="ECO:0000259" key="1">
    <source>
        <dbReference type="Pfam" id="PF14206"/>
    </source>
</evidence>
<dbReference type="PATRIC" id="fig|28037.215.peg.1532"/>
<dbReference type="RefSeq" id="WP_045606883.1">
    <property type="nucleotide sequence ID" value="NZ_CAMHWI010000009.1"/>
</dbReference>
<name>A0A0F2DRN9_STRMT</name>
<dbReference type="Proteomes" id="UP000033590">
    <property type="component" value="Unassembled WGS sequence"/>
</dbReference>
<proteinExistence type="predicted"/>
<evidence type="ECO:0000313" key="3">
    <source>
        <dbReference type="Proteomes" id="UP000033590"/>
    </source>
</evidence>
<feature type="domain" description="Cysteine-rich CPCC" evidence="1">
    <location>
        <begin position="19"/>
        <end position="63"/>
    </location>
</feature>
<evidence type="ECO:0000313" key="2">
    <source>
        <dbReference type="EMBL" id="KJQ73677.1"/>
    </source>
</evidence>
<dbReference type="Pfam" id="PF14206">
    <property type="entry name" value="Cys_rich_CPCC"/>
    <property type="match status" value="1"/>
</dbReference>
<dbReference type="InterPro" id="IPR025983">
    <property type="entry name" value="Cys_rich_CPCC"/>
</dbReference>
<sequence>MNKTIKKNIIMIDGWEHVHCPVCGNLVETYDICDVCHWQNTGAFNIDGGPNKMTLAEAKEAYVKGIPII</sequence>
<dbReference type="EMBL" id="JYGS01000006">
    <property type="protein sequence ID" value="KJQ73677.1"/>
    <property type="molecule type" value="Genomic_DNA"/>
</dbReference>
<comment type="caution">
    <text evidence="2">The sequence shown here is derived from an EMBL/GenBank/DDBJ whole genome shotgun (WGS) entry which is preliminary data.</text>
</comment>